<comment type="caution">
    <text evidence="1">The sequence shown here is derived from an EMBL/GenBank/DDBJ whole genome shotgun (WGS) entry which is preliminary data.</text>
</comment>
<dbReference type="AlphaFoldDB" id="A0A9W7X711"/>
<dbReference type="EMBL" id="MU630970">
    <property type="protein sequence ID" value="KAJ1253581.1"/>
    <property type="molecule type" value="Genomic_DNA"/>
</dbReference>
<evidence type="ECO:0000313" key="2">
    <source>
        <dbReference type="Proteomes" id="UP001164776"/>
    </source>
</evidence>
<protein>
    <submittedName>
        <fullName evidence="1">Uncharacterized protein</fullName>
    </submittedName>
</protein>
<reference evidence="1 2" key="1">
    <citation type="submission" date="2022-10" db="EMBL/GenBank/DDBJ databases">
        <title>WGS assembly of Paspalum vaginatum 540-79.</title>
        <authorList>
            <person name="Sun G."/>
            <person name="Wase N."/>
            <person name="Shu S."/>
            <person name="Jenkins J."/>
            <person name="Zhou B."/>
            <person name="Torres-Rodriguez J."/>
            <person name="Chen C."/>
            <person name="Sandor L."/>
            <person name="Plott C."/>
            <person name="Yoshinga Y."/>
            <person name="Daum C."/>
            <person name="Qi P."/>
            <person name="Barry K."/>
            <person name="Lipzen A."/>
            <person name="Berry L."/>
            <person name="Pedersen C."/>
            <person name="Gottilla T."/>
            <person name="Foltz A."/>
            <person name="Yu H."/>
            <person name="O'Malley R."/>
            <person name="Zhang C."/>
            <person name="Devos K."/>
            <person name="Sigmon B."/>
            <person name="Yu B."/>
            <person name="Obata T."/>
            <person name="Schmutz J."/>
            <person name="Schnable J."/>
        </authorList>
    </citation>
    <scope>NUCLEOTIDE SEQUENCE [LARGE SCALE GENOMIC DNA]</scope>
    <source>
        <strain evidence="2">cv. 540-79</strain>
    </source>
</reference>
<keyword evidence="2" id="KW-1185">Reference proteome</keyword>
<name>A0A9W7X711_9POAL</name>
<proteinExistence type="predicted"/>
<gene>
    <name evidence="1" type="ORF">BS78_K232100</name>
</gene>
<sequence>MSSWCVAADGKPRRRMVLLSKNGKLAARSEVQERTHLVKVQCQFTHGNCAARQPDGTLENLDQITRLHPTSLTTSMAVLWQPSARRRTAAVRPGHAIRPCRGGEHCSHCSSVCRQPKDFFRNFGRRWLRWATSAR</sequence>
<accession>A0A9W7X711</accession>
<dbReference type="Proteomes" id="UP001164776">
    <property type="component" value="Unassembled WGS sequence"/>
</dbReference>
<evidence type="ECO:0000313" key="1">
    <source>
        <dbReference type="EMBL" id="KAJ1253581.1"/>
    </source>
</evidence>
<organism evidence="1 2">
    <name type="scientific">Paspalum vaginatum</name>
    <name type="common">seashore paspalum</name>
    <dbReference type="NCBI Taxonomy" id="158149"/>
    <lineage>
        <taxon>Eukaryota</taxon>
        <taxon>Viridiplantae</taxon>
        <taxon>Streptophyta</taxon>
        <taxon>Embryophyta</taxon>
        <taxon>Tracheophyta</taxon>
        <taxon>Spermatophyta</taxon>
        <taxon>Magnoliopsida</taxon>
        <taxon>Liliopsida</taxon>
        <taxon>Poales</taxon>
        <taxon>Poaceae</taxon>
        <taxon>PACMAD clade</taxon>
        <taxon>Panicoideae</taxon>
        <taxon>Andropogonodae</taxon>
        <taxon>Paspaleae</taxon>
        <taxon>Paspalinae</taxon>
        <taxon>Paspalum</taxon>
    </lineage>
</organism>